<dbReference type="AlphaFoldDB" id="A0A1G7QKM4"/>
<dbReference type="InterPro" id="IPR000073">
    <property type="entry name" value="AB_hydrolase_1"/>
</dbReference>
<organism evidence="2 3">
    <name type="scientific">Lentzea fradiae</name>
    <dbReference type="NCBI Taxonomy" id="200378"/>
    <lineage>
        <taxon>Bacteria</taxon>
        <taxon>Bacillati</taxon>
        <taxon>Actinomycetota</taxon>
        <taxon>Actinomycetes</taxon>
        <taxon>Pseudonocardiales</taxon>
        <taxon>Pseudonocardiaceae</taxon>
        <taxon>Lentzea</taxon>
    </lineage>
</organism>
<gene>
    <name evidence="2" type="ORF">SAMN05216553_104497</name>
</gene>
<reference evidence="3" key="1">
    <citation type="submission" date="2016-10" db="EMBL/GenBank/DDBJ databases">
        <authorList>
            <person name="Varghese N."/>
            <person name="Submissions S."/>
        </authorList>
    </citation>
    <scope>NUCLEOTIDE SEQUENCE [LARGE SCALE GENOMIC DNA]</scope>
    <source>
        <strain evidence="3">CGMCC 4.3506</strain>
    </source>
</reference>
<dbReference type="OrthoDB" id="9785847at2"/>
<proteinExistence type="predicted"/>
<dbReference type="RefSeq" id="WP_090048507.1">
    <property type="nucleotide sequence ID" value="NZ_FNCC01000004.1"/>
</dbReference>
<dbReference type="PANTHER" id="PTHR43433">
    <property type="entry name" value="HYDROLASE, ALPHA/BETA FOLD FAMILY PROTEIN"/>
    <property type="match status" value="1"/>
</dbReference>
<dbReference type="GO" id="GO:0003824">
    <property type="term" value="F:catalytic activity"/>
    <property type="evidence" value="ECO:0007669"/>
    <property type="project" value="UniProtKB-ARBA"/>
</dbReference>
<dbReference type="InterPro" id="IPR050471">
    <property type="entry name" value="AB_hydrolase"/>
</dbReference>
<protein>
    <submittedName>
        <fullName evidence="2">Pimeloyl-ACP methyl ester carboxylesterase</fullName>
    </submittedName>
</protein>
<dbReference type="InterPro" id="IPR029058">
    <property type="entry name" value="AB_hydrolase_fold"/>
</dbReference>
<dbReference type="STRING" id="200378.SAMN05216553_104497"/>
<feature type="domain" description="AB hydrolase-1" evidence="1">
    <location>
        <begin position="4"/>
        <end position="219"/>
    </location>
</feature>
<dbReference type="EMBL" id="FNCC01000004">
    <property type="protein sequence ID" value="SDF99054.1"/>
    <property type="molecule type" value="Genomic_DNA"/>
</dbReference>
<evidence type="ECO:0000259" key="1">
    <source>
        <dbReference type="Pfam" id="PF12697"/>
    </source>
</evidence>
<keyword evidence="3" id="KW-1185">Reference proteome</keyword>
<dbReference type="PRINTS" id="PR00111">
    <property type="entry name" value="ABHYDROLASE"/>
</dbReference>
<name>A0A1G7QKM4_9PSEU</name>
<sequence length="230" mass="25117">MTDLVLLHAFPLDARMWDVPGALTPSLRGQGEPGLDALASQVLAVLDERGLDKVLLGGCSMGGYVAMALLRQAPERVRGLVFVDTKHTADTPEAAANRHAMADRVEREGVGEWLVEAMVPNLLGPNASGTARALVRTMILEQRPEDVAWWQRAMAGRPDSTDVLESLDVPSLVLVGEHDKLTPPDVAAKLAVTLRRSTSERIEDCGHLPPVERPDEFRARLERWRAQVGL</sequence>
<accession>A0A1G7QKM4</accession>
<dbReference type="Gene3D" id="3.40.50.1820">
    <property type="entry name" value="alpha/beta hydrolase"/>
    <property type="match status" value="1"/>
</dbReference>
<dbReference type="SUPFAM" id="SSF53474">
    <property type="entry name" value="alpha/beta-Hydrolases"/>
    <property type="match status" value="1"/>
</dbReference>
<dbReference type="Proteomes" id="UP000199623">
    <property type="component" value="Unassembled WGS sequence"/>
</dbReference>
<evidence type="ECO:0000313" key="3">
    <source>
        <dbReference type="Proteomes" id="UP000199623"/>
    </source>
</evidence>
<dbReference type="PANTHER" id="PTHR43433:SF4">
    <property type="entry name" value="NON-HEME CHLOROPEROXIDASE-RELATED"/>
    <property type="match status" value="1"/>
</dbReference>
<evidence type="ECO:0000313" key="2">
    <source>
        <dbReference type="EMBL" id="SDF99054.1"/>
    </source>
</evidence>
<dbReference type="Pfam" id="PF12697">
    <property type="entry name" value="Abhydrolase_6"/>
    <property type="match status" value="1"/>
</dbReference>